<evidence type="ECO:0000313" key="2">
    <source>
        <dbReference type="Proteomes" id="UP000248168"/>
    </source>
</evidence>
<protein>
    <submittedName>
        <fullName evidence="1">Uncharacterized protein</fullName>
    </submittedName>
</protein>
<dbReference type="InParanoid" id="A0A330KZP9"/>
<sequence length="30" mass="3416">MRMVFGAIVVMVCDPVNVSSDRFPMHDQSF</sequence>
<keyword evidence="2" id="KW-1185">Reference proteome</keyword>
<proteinExistence type="predicted"/>
<dbReference type="Proteomes" id="UP000248168">
    <property type="component" value="Unassembled WGS sequence"/>
</dbReference>
<accession>A0A330KZP9</accession>
<dbReference type="EMBL" id="OUNR01000001">
    <property type="protein sequence ID" value="SPP62975.1"/>
    <property type="molecule type" value="Genomic_DNA"/>
</dbReference>
<gene>
    <name evidence="1" type="ORF">NITLEN_10061</name>
</gene>
<dbReference type="AlphaFoldDB" id="A0A330KZP9"/>
<organism evidence="1 2">
    <name type="scientific">Nitrospira lenta</name>
    <dbReference type="NCBI Taxonomy" id="1436998"/>
    <lineage>
        <taxon>Bacteria</taxon>
        <taxon>Pseudomonadati</taxon>
        <taxon>Nitrospirota</taxon>
        <taxon>Nitrospiria</taxon>
        <taxon>Nitrospirales</taxon>
        <taxon>Nitrospiraceae</taxon>
        <taxon>Nitrospira</taxon>
    </lineage>
</organism>
<evidence type="ECO:0000313" key="1">
    <source>
        <dbReference type="EMBL" id="SPP62975.1"/>
    </source>
</evidence>
<reference evidence="2" key="1">
    <citation type="submission" date="2018-04" db="EMBL/GenBank/DDBJ databases">
        <authorList>
            <person name="Lucker S."/>
            <person name="Sakoula D."/>
        </authorList>
    </citation>
    <scope>NUCLEOTIDE SEQUENCE [LARGE SCALE GENOMIC DNA]</scope>
</reference>
<name>A0A330KZP9_9BACT</name>